<dbReference type="InterPro" id="IPR001633">
    <property type="entry name" value="EAL_dom"/>
</dbReference>
<dbReference type="InterPro" id="IPR000700">
    <property type="entry name" value="PAS-assoc_C"/>
</dbReference>
<feature type="domain" description="PAC" evidence="1">
    <location>
        <begin position="204"/>
        <end position="256"/>
    </location>
</feature>
<feature type="domain" description="GGDEF" evidence="3">
    <location>
        <begin position="425"/>
        <end position="558"/>
    </location>
</feature>
<dbReference type="InterPro" id="IPR029787">
    <property type="entry name" value="Nucleotide_cyclase"/>
</dbReference>
<dbReference type="RefSeq" id="WP_354556112.1">
    <property type="nucleotide sequence ID" value="NZ_JBEPMB010000002.1"/>
</dbReference>
<gene>
    <name evidence="4" type="ORF">ABID16_001914</name>
</gene>
<accession>A0ABV2IYL6</accession>
<comment type="caution">
    <text evidence="4">The sequence shown here is derived from an EMBL/GenBank/DDBJ whole genome shotgun (WGS) entry which is preliminary data.</text>
</comment>
<dbReference type="SUPFAM" id="SSF55785">
    <property type="entry name" value="PYP-like sensor domain (PAS domain)"/>
    <property type="match status" value="2"/>
</dbReference>
<evidence type="ECO:0000313" key="4">
    <source>
        <dbReference type="EMBL" id="MET3613585.1"/>
    </source>
</evidence>
<protein>
    <submittedName>
        <fullName evidence="4">Diguanylate cyclase (GGDEF)-like protein/PAS domain S-box-containing protein</fullName>
    </submittedName>
</protein>
<evidence type="ECO:0000259" key="3">
    <source>
        <dbReference type="PROSITE" id="PS50887"/>
    </source>
</evidence>
<dbReference type="InterPro" id="IPR052155">
    <property type="entry name" value="Biofilm_reg_signaling"/>
</dbReference>
<dbReference type="Gene3D" id="3.30.450.20">
    <property type="entry name" value="PAS domain"/>
    <property type="match status" value="2"/>
</dbReference>
<dbReference type="PROSITE" id="PS50113">
    <property type="entry name" value="PAC"/>
    <property type="match status" value="2"/>
</dbReference>
<dbReference type="Gene3D" id="3.30.70.270">
    <property type="match status" value="1"/>
</dbReference>
<dbReference type="CDD" id="cd00130">
    <property type="entry name" value="PAS"/>
    <property type="match status" value="2"/>
</dbReference>
<dbReference type="PANTHER" id="PTHR44757">
    <property type="entry name" value="DIGUANYLATE CYCLASE DGCP"/>
    <property type="match status" value="1"/>
</dbReference>
<feature type="domain" description="PAC" evidence="1">
    <location>
        <begin position="334"/>
        <end position="386"/>
    </location>
</feature>
<dbReference type="PROSITE" id="PS50883">
    <property type="entry name" value="EAL"/>
    <property type="match status" value="1"/>
</dbReference>
<dbReference type="EMBL" id="JBEPMB010000002">
    <property type="protein sequence ID" value="MET3613585.1"/>
    <property type="molecule type" value="Genomic_DNA"/>
</dbReference>
<dbReference type="SMART" id="SM00052">
    <property type="entry name" value="EAL"/>
    <property type="match status" value="1"/>
</dbReference>
<dbReference type="InterPro" id="IPR035965">
    <property type="entry name" value="PAS-like_dom_sf"/>
</dbReference>
<dbReference type="Gene3D" id="3.20.20.450">
    <property type="entry name" value="EAL domain"/>
    <property type="match status" value="1"/>
</dbReference>
<dbReference type="PROSITE" id="PS50887">
    <property type="entry name" value="GGDEF"/>
    <property type="match status" value="1"/>
</dbReference>
<dbReference type="InterPro" id="IPR000014">
    <property type="entry name" value="PAS"/>
</dbReference>
<sequence>MGTVTRLPEAARYLEGVIFVLRKEAEDTYALDEAQGALGPLVFDDPAATQTLYQAALAMMTPRRRRLFLDRMRDIFRRRGPVTEFLEVVLGETILNIEIRGEVTETAEGVFLAGYARDCTETERLGAQRKAEAILSATVQLFPDMVWLKDEDGRYVLCNEMFDRFNNVPSAQLVGKTASETDQGKRAPIHDSTDRQALVTNDIVTFEHAVQGPDGETRFFDVRKLALRDDEGKPIAILGTARETTQWRRLVNELGQRENAYRTLADNLPDSLIRVARDGQLLNMNRPMREFFESANLPPLEDALTRDLSGVTNGPATMEMMRSIGSVFETGEACTIELDLTDGTGLVYTHEIRLFPEFGQDSVVESVLAIGRDVTERKEMEKRLAQSEAEMQALAFRDSLTGLHNRRSFQSLLQTVLDDAYMCGSISALLLLDIDRFKYINDTLGHAVGDELIFQFGRLLIGAVGKEGHVCRLGGDEFAVVMPAVAEAADAEKLAQRIHDALQSPIDVGIDRIAITTSIGVAFGVGETFDQYALFRFADMALYAAKAAGRARTTVYDNRMATEAQRRFELENQINDGLRNNEFQAFFQAKVDLRTGAINGAEALCRWIRQDGSFVSPGAFIPISEETGQIIEIGRRVLLDSCRFAVAVNAGRAEPIAVSVNVSARQLLFGGFLGTLGACLEETGCKGQWLELEITESLLLGDDSNISETLHAIVGLDVSLTIDDFGTGYSSLSYLARFPITTLKIDQAFVRDLERNDKNAVLCRAIISMAQGLGLKTVAEGIETEEVAERLKTLGCDTGQGYLWSRPQPADRIIATIRAEMAANALPGLLDLAL</sequence>
<keyword evidence="5" id="KW-1185">Reference proteome</keyword>
<dbReference type="SUPFAM" id="SSF141868">
    <property type="entry name" value="EAL domain-like"/>
    <property type="match status" value="1"/>
</dbReference>
<dbReference type="Pfam" id="PF00563">
    <property type="entry name" value="EAL"/>
    <property type="match status" value="1"/>
</dbReference>
<evidence type="ECO:0000259" key="2">
    <source>
        <dbReference type="PROSITE" id="PS50883"/>
    </source>
</evidence>
<proteinExistence type="predicted"/>
<dbReference type="NCBIfam" id="TIGR00254">
    <property type="entry name" value="GGDEF"/>
    <property type="match status" value="1"/>
</dbReference>
<name>A0ABV2IYL6_9HYPH</name>
<organism evidence="4 5">
    <name type="scientific">Rhizobium aquaticum</name>
    <dbReference type="NCBI Taxonomy" id="1549636"/>
    <lineage>
        <taxon>Bacteria</taxon>
        <taxon>Pseudomonadati</taxon>
        <taxon>Pseudomonadota</taxon>
        <taxon>Alphaproteobacteria</taxon>
        <taxon>Hyphomicrobiales</taxon>
        <taxon>Rhizobiaceae</taxon>
        <taxon>Rhizobium/Agrobacterium group</taxon>
        <taxon>Rhizobium</taxon>
    </lineage>
</organism>
<dbReference type="InterPro" id="IPR013656">
    <property type="entry name" value="PAS_4"/>
</dbReference>
<dbReference type="NCBIfam" id="TIGR00229">
    <property type="entry name" value="sensory_box"/>
    <property type="match status" value="2"/>
</dbReference>
<dbReference type="Proteomes" id="UP001549047">
    <property type="component" value="Unassembled WGS sequence"/>
</dbReference>
<dbReference type="SMART" id="SM00267">
    <property type="entry name" value="GGDEF"/>
    <property type="match status" value="1"/>
</dbReference>
<dbReference type="SUPFAM" id="SSF55073">
    <property type="entry name" value="Nucleotide cyclase"/>
    <property type="match status" value="1"/>
</dbReference>
<dbReference type="InterPro" id="IPR043128">
    <property type="entry name" value="Rev_trsase/Diguanyl_cyclase"/>
</dbReference>
<dbReference type="Pfam" id="PF00990">
    <property type="entry name" value="GGDEF"/>
    <property type="match status" value="1"/>
</dbReference>
<dbReference type="CDD" id="cd01949">
    <property type="entry name" value="GGDEF"/>
    <property type="match status" value="1"/>
</dbReference>
<evidence type="ECO:0000259" key="1">
    <source>
        <dbReference type="PROSITE" id="PS50113"/>
    </source>
</evidence>
<dbReference type="InterPro" id="IPR035919">
    <property type="entry name" value="EAL_sf"/>
</dbReference>
<dbReference type="PANTHER" id="PTHR44757:SF2">
    <property type="entry name" value="BIOFILM ARCHITECTURE MAINTENANCE PROTEIN MBAA"/>
    <property type="match status" value="1"/>
</dbReference>
<dbReference type="Pfam" id="PF08448">
    <property type="entry name" value="PAS_4"/>
    <property type="match status" value="2"/>
</dbReference>
<evidence type="ECO:0000313" key="5">
    <source>
        <dbReference type="Proteomes" id="UP001549047"/>
    </source>
</evidence>
<reference evidence="4 5" key="1">
    <citation type="submission" date="2024-06" db="EMBL/GenBank/DDBJ databases">
        <title>Genomic Encyclopedia of Type Strains, Phase IV (KMG-IV): sequencing the most valuable type-strain genomes for metagenomic binning, comparative biology and taxonomic classification.</title>
        <authorList>
            <person name="Goeker M."/>
        </authorList>
    </citation>
    <scope>NUCLEOTIDE SEQUENCE [LARGE SCALE GENOMIC DNA]</scope>
    <source>
        <strain evidence="4 5">DSM 29780</strain>
    </source>
</reference>
<feature type="domain" description="EAL" evidence="2">
    <location>
        <begin position="567"/>
        <end position="821"/>
    </location>
</feature>
<dbReference type="CDD" id="cd01948">
    <property type="entry name" value="EAL"/>
    <property type="match status" value="1"/>
</dbReference>
<dbReference type="InterPro" id="IPR000160">
    <property type="entry name" value="GGDEF_dom"/>
</dbReference>